<dbReference type="PROSITE" id="PS00135">
    <property type="entry name" value="TRYPSIN_SER"/>
    <property type="match status" value="1"/>
</dbReference>
<dbReference type="InterPro" id="IPR051487">
    <property type="entry name" value="Ser/Thr_Proteases_Immune/Dev"/>
</dbReference>
<gene>
    <name evidence="5" type="ORF">PGLA2088_LOCUS4277</name>
</gene>
<dbReference type="InterPro" id="IPR001254">
    <property type="entry name" value="Trypsin_dom"/>
</dbReference>
<feature type="signal peptide" evidence="3">
    <location>
        <begin position="1"/>
        <end position="22"/>
    </location>
</feature>
<dbReference type="PROSITE" id="PS50240">
    <property type="entry name" value="TRYPSIN_DOM"/>
    <property type="match status" value="1"/>
</dbReference>
<dbReference type="AlphaFoldDB" id="A0A813I6L9"/>
<dbReference type="Gene3D" id="2.40.10.10">
    <property type="entry name" value="Trypsin-like serine proteases"/>
    <property type="match status" value="1"/>
</dbReference>
<name>A0A813I6L9_POLGL</name>
<keyword evidence="2" id="KW-0720">Serine protease</keyword>
<dbReference type="Pfam" id="PF00089">
    <property type="entry name" value="Trypsin"/>
    <property type="match status" value="1"/>
</dbReference>
<dbReference type="EMBL" id="CAJNNW010003908">
    <property type="protein sequence ID" value="CAE8645854.1"/>
    <property type="molecule type" value="Genomic_DNA"/>
</dbReference>
<feature type="chain" id="PRO_5032684298" description="Peptidase S1 domain-containing protein" evidence="3">
    <location>
        <begin position="23"/>
        <end position="350"/>
    </location>
</feature>
<dbReference type="Proteomes" id="UP000626109">
    <property type="component" value="Unassembled WGS sequence"/>
</dbReference>
<keyword evidence="2" id="KW-0645">Protease</keyword>
<organism evidence="5 6">
    <name type="scientific">Polarella glacialis</name>
    <name type="common">Dinoflagellate</name>
    <dbReference type="NCBI Taxonomy" id="89957"/>
    <lineage>
        <taxon>Eukaryota</taxon>
        <taxon>Sar</taxon>
        <taxon>Alveolata</taxon>
        <taxon>Dinophyceae</taxon>
        <taxon>Suessiales</taxon>
        <taxon>Suessiaceae</taxon>
        <taxon>Polarella</taxon>
    </lineage>
</organism>
<evidence type="ECO:0000259" key="4">
    <source>
        <dbReference type="PROSITE" id="PS50240"/>
    </source>
</evidence>
<proteinExistence type="predicted"/>
<dbReference type="InterPro" id="IPR033116">
    <property type="entry name" value="TRYPSIN_SER"/>
</dbReference>
<reference evidence="5" key="1">
    <citation type="submission" date="2021-02" db="EMBL/GenBank/DDBJ databases">
        <authorList>
            <person name="Dougan E. K."/>
            <person name="Rhodes N."/>
            <person name="Thang M."/>
            <person name="Chan C."/>
        </authorList>
    </citation>
    <scope>NUCLEOTIDE SEQUENCE</scope>
</reference>
<dbReference type="GO" id="GO:0006508">
    <property type="term" value="P:proteolysis"/>
    <property type="evidence" value="ECO:0007669"/>
    <property type="project" value="UniProtKB-KW"/>
</dbReference>
<dbReference type="SUPFAM" id="SSF50494">
    <property type="entry name" value="Trypsin-like serine proteases"/>
    <property type="match status" value="1"/>
</dbReference>
<evidence type="ECO:0000313" key="5">
    <source>
        <dbReference type="EMBL" id="CAE8645854.1"/>
    </source>
</evidence>
<dbReference type="PANTHER" id="PTHR24256">
    <property type="entry name" value="TRYPTASE-RELATED"/>
    <property type="match status" value="1"/>
</dbReference>
<protein>
    <recommendedName>
        <fullName evidence="4">Peptidase S1 domain-containing protein</fullName>
    </recommendedName>
</protein>
<evidence type="ECO:0000313" key="6">
    <source>
        <dbReference type="Proteomes" id="UP000626109"/>
    </source>
</evidence>
<dbReference type="InterPro" id="IPR001314">
    <property type="entry name" value="Peptidase_S1A"/>
</dbReference>
<dbReference type="PRINTS" id="PR00722">
    <property type="entry name" value="CHYMOTRYPSIN"/>
</dbReference>
<dbReference type="InterPro" id="IPR043504">
    <property type="entry name" value="Peptidase_S1_PA_chymotrypsin"/>
</dbReference>
<dbReference type="SMART" id="SM00020">
    <property type="entry name" value="Tryp_SPc"/>
    <property type="match status" value="1"/>
</dbReference>
<feature type="domain" description="Peptidase S1" evidence="4">
    <location>
        <begin position="37"/>
        <end position="292"/>
    </location>
</feature>
<dbReference type="PROSITE" id="PS00134">
    <property type="entry name" value="TRYPSIN_HIS"/>
    <property type="match status" value="1"/>
</dbReference>
<dbReference type="GO" id="GO:0004252">
    <property type="term" value="F:serine-type endopeptidase activity"/>
    <property type="evidence" value="ECO:0007669"/>
    <property type="project" value="InterPro"/>
</dbReference>
<dbReference type="InterPro" id="IPR018114">
    <property type="entry name" value="TRYPSIN_HIS"/>
</dbReference>
<accession>A0A813I6L9</accession>
<evidence type="ECO:0000256" key="2">
    <source>
        <dbReference type="RuleBase" id="RU363034"/>
    </source>
</evidence>
<comment type="caution">
    <text evidence="5">The sequence shown here is derived from an EMBL/GenBank/DDBJ whole genome shotgun (WGS) entry which is preliminary data.</text>
</comment>
<evidence type="ECO:0000256" key="3">
    <source>
        <dbReference type="SAM" id="SignalP"/>
    </source>
</evidence>
<evidence type="ECO:0000256" key="1">
    <source>
        <dbReference type="ARBA" id="ARBA00023157"/>
    </source>
</evidence>
<keyword evidence="2" id="KW-0378">Hydrolase</keyword>
<sequence length="350" mass="37722">MQPLCALLAAVLAVRFAADAQAASISDELLRAQRRLIVNGADARIQDWPFAVMLVKCDRGSGCVAALSSDAAVAESCGCKSFCTGSLVSPGAVLTAAHCMYDAKNRSFLARPIYETFAVLNSTSLEAAKKVNFYPGRSAENAGWSNQFQIVDNDIALLFLADCASDHARVLIGTSDVFGGGAACTNITTLGWGRNASHSDFYPRGPDPQLQSAEQFIHSDDACLGGFLQASDMMSSFMRSGLIITPENFRISPDRSMCYGGGTATAGICSGDSGGPVVARLNSIRWVQLGALLRRMAQGSAGVEQHLWHRRGRLFRFLACPNMESLIFRQSLTLLQPRKLMGLFNKRRVH</sequence>
<keyword evidence="3" id="KW-0732">Signal</keyword>
<dbReference type="InterPro" id="IPR009003">
    <property type="entry name" value="Peptidase_S1_PA"/>
</dbReference>
<keyword evidence="1" id="KW-1015">Disulfide bond</keyword>